<keyword evidence="1" id="KW-0812">Transmembrane</keyword>
<proteinExistence type="predicted"/>
<comment type="caution">
    <text evidence="2">The sequence shown here is derived from an EMBL/GenBank/DDBJ whole genome shotgun (WGS) entry which is preliminary data.</text>
</comment>
<dbReference type="Proteomes" id="UP000011988">
    <property type="component" value="Unassembled WGS sequence"/>
</dbReference>
<organism evidence="2 3">
    <name type="scientific">Leptospira alstonii serovar Sichuan str. 79601</name>
    <dbReference type="NCBI Taxonomy" id="1218565"/>
    <lineage>
        <taxon>Bacteria</taxon>
        <taxon>Pseudomonadati</taxon>
        <taxon>Spirochaetota</taxon>
        <taxon>Spirochaetia</taxon>
        <taxon>Leptospirales</taxon>
        <taxon>Leptospiraceae</taxon>
        <taxon>Leptospira</taxon>
    </lineage>
</organism>
<evidence type="ECO:0000313" key="2">
    <source>
        <dbReference type="EMBL" id="EMJ95485.1"/>
    </source>
</evidence>
<dbReference type="AlphaFoldDB" id="M6DAE9"/>
<dbReference type="PATRIC" id="fig|1218565.3.peg.1962"/>
<evidence type="ECO:0000256" key="1">
    <source>
        <dbReference type="SAM" id="Phobius"/>
    </source>
</evidence>
<dbReference type="EMBL" id="ANIK01000035">
    <property type="protein sequence ID" value="EMJ95485.1"/>
    <property type="molecule type" value="Genomic_DNA"/>
</dbReference>
<protein>
    <submittedName>
        <fullName evidence="2">Uncharacterized protein</fullName>
    </submittedName>
</protein>
<gene>
    <name evidence="2" type="ORF">LEP1GSC194_3614</name>
</gene>
<keyword evidence="1" id="KW-1133">Transmembrane helix</keyword>
<reference evidence="2 3" key="1">
    <citation type="submission" date="2013-01" db="EMBL/GenBank/DDBJ databases">
        <authorList>
            <person name="Harkins D.M."/>
            <person name="Durkin A.S."/>
            <person name="Brinkac L.M."/>
            <person name="Haft D.H."/>
            <person name="Selengut J.D."/>
            <person name="Sanka R."/>
            <person name="DePew J."/>
            <person name="Purushe J."/>
            <person name="Galloway R.L."/>
            <person name="Vinetz J.M."/>
            <person name="Sutton G.G."/>
            <person name="Nierman W.C."/>
            <person name="Fouts D.E."/>
        </authorList>
    </citation>
    <scope>NUCLEOTIDE SEQUENCE [LARGE SCALE GENOMIC DNA]</scope>
    <source>
        <strain evidence="2 3">79601</strain>
    </source>
</reference>
<evidence type="ECO:0000313" key="3">
    <source>
        <dbReference type="Proteomes" id="UP000011988"/>
    </source>
</evidence>
<sequence length="55" mass="6754">MCVSKFQLASSIRKIRKMFCNRPDRPVFLWNFHFCSDWILTGIFVFWFYDGKTIR</sequence>
<keyword evidence="1" id="KW-0472">Membrane</keyword>
<name>M6DAE9_9LEPT</name>
<accession>M6DAE9</accession>
<feature type="transmembrane region" description="Helical" evidence="1">
    <location>
        <begin position="28"/>
        <end position="49"/>
    </location>
</feature>